<dbReference type="PANTHER" id="PTHR22799">
    <property type="entry name" value="TETRANECTIN-RELATED"/>
    <property type="match status" value="1"/>
</dbReference>
<keyword evidence="5" id="KW-0106">Calcium</keyword>
<dbReference type="Gene3D" id="3.10.100.10">
    <property type="entry name" value="Mannose-Binding Protein A, subunit A"/>
    <property type="match status" value="1"/>
</dbReference>
<gene>
    <name evidence="10" type="ORF">FQA47_008243</name>
</gene>
<comment type="subcellular location">
    <subcellularLocation>
        <location evidence="1">Secreted</location>
    </subcellularLocation>
</comment>
<dbReference type="AlphaFoldDB" id="A0A834F5E9"/>
<evidence type="ECO:0000256" key="7">
    <source>
        <dbReference type="SAM" id="MobiDB-lite"/>
    </source>
</evidence>
<evidence type="ECO:0000256" key="6">
    <source>
        <dbReference type="ARBA" id="ARBA00023119"/>
    </source>
</evidence>
<dbReference type="EMBL" id="WKFB01000360">
    <property type="protein sequence ID" value="KAF6725420.1"/>
    <property type="molecule type" value="Genomic_DNA"/>
</dbReference>
<keyword evidence="6" id="KW-0176">Collagen</keyword>
<proteinExistence type="predicted"/>
<feature type="chain" id="PRO_5032982778" evidence="8">
    <location>
        <begin position="20"/>
        <end position="267"/>
    </location>
</feature>
<dbReference type="InterPro" id="IPR016186">
    <property type="entry name" value="C-type_lectin-like/link_sf"/>
</dbReference>
<evidence type="ECO:0000259" key="9">
    <source>
        <dbReference type="PROSITE" id="PS50041"/>
    </source>
</evidence>
<dbReference type="InterPro" id="IPR051663">
    <property type="entry name" value="CLec_Tetranectin-domain"/>
</dbReference>
<dbReference type="GO" id="GO:0001503">
    <property type="term" value="P:ossification"/>
    <property type="evidence" value="ECO:0007669"/>
    <property type="project" value="TreeGrafter"/>
</dbReference>
<evidence type="ECO:0000256" key="2">
    <source>
        <dbReference type="ARBA" id="ARBA00022525"/>
    </source>
</evidence>
<keyword evidence="4" id="KW-0430">Lectin</keyword>
<dbReference type="SUPFAM" id="SSF56436">
    <property type="entry name" value="C-type lectin-like"/>
    <property type="match status" value="1"/>
</dbReference>
<evidence type="ECO:0000256" key="1">
    <source>
        <dbReference type="ARBA" id="ARBA00004613"/>
    </source>
</evidence>
<accession>A0A834F5E9</accession>
<keyword evidence="2" id="KW-0964">Secreted</keyword>
<dbReference type="Proteomes" id="UP000646548">
    <property type="component" value="Unassembled WGS sequence"/>
</dbReference>
<comment type="caution">
    <text evidence="10">The sequence shown here is derived from an EMBL/GenBank/DDBJ whole genome shotgun (WGS) entry which is preliminary data.</text>
</comment>
<dbReference type="Pfam" id="PF00059">
    <property type="entry name" value="Lectin_C"/>
    <property type="match status" value="1"/>
</dbReference>
<dbReference type="InterPro" id="IPR001304">
    <property type="entry name" value="C-type_lectin-like"/>
</dbReference>
<dbReference type="PROSITE" id="PS50041">
    <property type="entry name" value="C_TYPE_LECTIN_2"/>
    <property type="match status" value="1"/>
</dbReference>
<feature type="signal peptide" evidence="8">
    <location>
        <begin position="1"/>
        <end position="19"/>
    </location>
</feature>
<dbReference type="Pfam" id="PF01391">
    <property type="entry name" value="Collagen"/>
    <property type="match status" value="1"/>
</dbReference>
<dbReference type="GO" id="GO:0005581">
    <property type="term" value="C:collagen trimer"/>
    <property type="evidence" value="ECO:0007669"/>
    <property type="project" value="UniProtKB-KW"/>
</dbReference>
<sequence>MSRLLLLCVFLASFSYISSTEVCTNTLIPGAKGDQGETGEEGDQGKIGKNGPAGHSGTPGEQGIKGEIGQTGKIGITGEKGDKGNKGMEGPHGLKGGPGTACDCGRYRRVVGQLDLSVGKLRNAISFMKNVVLGLRETEEMYYFLVREAKTFREASVNCKVRGGSLAMPKTSTSNHLMADYVNQAGLTRVYVGVIQDPNRNTAWSQEEKLSSRQSLNISSSCVELLSTGTWSHVECDSTMYFLCEFLKIRRRGAGGRGVPAAASLPK</sequence>
<evidence type="ECO:0000256" key="5">
    <source>
        <dbReference type="ARBA" id="ARBA00022837"/>
    </source>
</evidence>
<keyword evidence="3 8" id="KW-0732">Signal</keyword>
<evidence type="ECO:0000313" key="10">
    <source>
        <dbReference type="EMBL" id="KAF6725420.1"/>
    </source>
</evidence>
<protein>
    <submittedName>
        <fullName evidence="10">Collectin-10</fullName>
    </submittedName>
</protein>
<dbReference type="PANTHER" id="PTHR22799:SF1">
    <property type="entry name" value="C-TYPE LECTIN DOMAIN FAMILY 11 MEMBER A"/>
    <property type="match status" value="1"/>
</dbReference>
<organism evidence="10 11">
    <name type="scientific">Oryzias melastigma</name>
    <name type="common">Marine medaka</name>
    <dbReference type="NCBI Taxonomy" id="30732"/>
    <lineage>
        <taxon>Eukaryota</taxon>
        <taxon>Metazoa</taxon>
        <taxon>Chordata</taxon>
        <taxon>Craniata</taxon>
        <taxon>Vertebrata</taxon>
        <taxon>Euteleostomi</taxon>
        <taxon>Actinopterygii</taxon>
        <taxon>Neopterygii</taxon>
        <taxon>Teleostei</taxon>
        <taxon>Neoteleostei</taxon>
        <taxon>Acanthomorphata</taxon>
        <taxon>Ovalentaria</taxon>
        <taxon>Atherinomorphae</taxon>
        <taxon>Beloniformes</taxon>
        <taxon>Adrianichthyidae</taxon>
        <taxon>Oryziinae</taxon>
        <taxon>Oryzias</taxon>
    </lineage>
</organism>
<reference evidence="10" key="1">
    <citation type="journal article" name="BMC Genomics">
        <title>Long-read sequencing and de novo genome assembly of marine medaka (Oryzias melastigma).</title>
        <authorList>
            <person name="Liang P."/>
            <person name="Saqib H.S.A."/>
            <person name="Ni X."/>
            <person name="Shen Y."/>
        </authorList>
    </citation>
    <scope>NUCLEOTIDE SEQUENCE</scope>
    <source>
        <strain evidence="10">Bigg-433</strain>
    </source>
</reference>
<dbReference type="GO" id="GO:0005615">
    <property type="term" value="C:extracellular space"/>
    <property type="evidence" value="ECO:0007669"/>
    <property type="project" value="TreeGrafter"/>
</dbReference>
<evidence type="ECO:0000256" key="3">
    <source>
        <dbReference type="ARBA" id="ARBA00022729"/>
    </source>
</evidence>
<dbReference type="InterPro" id="IPR008160">
    <property type="entry name" value="Collagen"/>
</dbReference>
<name>A0A834F5E9_ORYME</name>
<evidence type="ECO:0000313" key="11">
    <source>
        <dbReference type="Proteomes" id="UP000646548"/>
    </source>
</evidence>
<dbReference type="GO" id="GO:0008083">
    <property type="term" value="F:growth factor activity"/>
    <property type="evidence" value="ECO:0007669"/>
    <property type="project" value="TreeGrafter"/>
</dbReference>
<evidence type="ECO:0000256" key="4">
    <source>
        <dbReference type="ARBA" id="ARBA00022734"/>
    </source>
</evidence>
<feature type="domain" description="C-type lectin" evidence="9">
    <location>
        <begin position="143"/>
        <end position="245"/>
    </location>
</feature>
<feature type="region of interest" description="Disordered" evidence="7">
    <location>
        <begin position="27"/>
        <end position="94"/>
    </location>
</feature>
<dbReference type="InterPro" id="IPR016187">
    <property type="entry name" value="CTDL_fold"/>
</dbReference>
<evidence type="ECO:0000256" key="8">
    <source>
        <dbReference type="SAM" id="SignalP"/>
    </source>
</evidence>
<dbReference type="GO" id="GO:0030246">
    <property type="term" value="F:carbohydrate binding"/>
    <property type="evidence" value="ECO:0007669"/>
    <property type="project" value="UniProtKB-KW"/>
</dbReference>